<evidence type="ECO:0000256" key="11">
    <source>
        <dbReference type="SAM" id="MobiDB-lite"/>
    </source>
</evidence>
<comment type="function">
    <text evidence="10">Component of the replication protein A complex (RPA) required for DNA recombination, repair and replication. The activity of RPA is mediated by single-stranded DNA binding and protein interactions. Probably involved in repair of double-strand DNA breaks (DSBs) induced by genotoxic stresses.</text>
</comment>
<feature type="compositionally biased region" description="Polar residues" evidence="11">
    <location>
        <begin position="85"/>
        <end position="95"/>
    </location>
</feature>
<dbReference type="FunFam" id="2.40.50.140:FF:000064">
    <property type="entry name" value="Replication protein A subunit"/>
    <property type="match status" value="1"/>
</dbReference>
<evidence type="ECO:0000256" key="3">
    <source>
        <dbReference type="ARBA" id="ARBA00022705"/>
    </source>
</evidence>
<dbReference type="GO" id="GO:0006310">
    <property type="term" value="P:DNA recombination"/>
    <property type="evidence" value="ECO:0007669"/>
    <property type="project" value="UniProtKB-KW"/>
</dbReference>
<keyword evidence="3 10" id="KW-0235">DNA replication</keyword>
<feature type="domain" description="Replication factor A C-terminal" evidence="13">
    <location>
        <begin position="392"/>
        <end position="533"/>
    </location>
</feature>
<dbReference type="GO" id="GO:0006281">
    <property type="term" value="P:DNA repair"/>
    <property type="evidence" value="ECO:0007669"/>
    <property type="project" value="InterPro"/>
</dbReference>
<evidence type="ECO:0000256" key="10">
    <source>
        <dbReference type="RuleBase" id="RU364130"/>
    </source>
</evidence>
<evidence type="ECO:0000256" key="4">
    <source>
        <dbReference type="ARBA" id="ARBA00022723"/>
    </source>
</evidence>
<dbReference type="NCBIfam" id="TIGR00617">
    <property type="entry name" value="rpa1"/>
    <property type="match status" value="1"/>
</dbReference>
<evidence type="ECO:0000313" key="16">
    <source>
        <dbReference type="Proteomes" id="UP000001876"/>
    </source>
</evidence>
<evidence type="ECO:0000256" key="5">
    <source>
        <dbReference type="ARBA" id="ARBA00022771"/>
    </source>
</evidence>
<organism evidence="16">
    <name type="scientific">Micromonas pusilla (strain CCMP1545)</name>
    <name type="common">Picoplanktonic green alga</name>
    <dbReference type="NCBI Taxonomy" id="564608"/>
    <lineage>
        <taxon>Eukaryota</taxon>
        <taxon>Viridiplantae</taxon>
        <taxon>Chlorophyta</taxon>
        <taxon>Mamiellophyceae</taxon>
        <taxon>Mamiellales</taxon>
        <taxon>Mamiellaceae</taxon>
        <taxon>Micromonas</taxon>
    </lineage>
</organism>
<dbReference type="eggNOG" id="KOG0851">
    <property type="taxonomic scope" value="Eukaryota"/>
</dbReference>
<dbReference type="InterPro" id="IPR013955">
    <property type="entry name" value="Rep_factor-A_C"/>
</dbReference>
<evidence type="ECO:0000259" key="12">
    <source>
        <dbReference type="Pfam" id="PF02721"/>
    </source>
</evidence>
<protein>
    <recommendedName>
        <fullName evidence="10">Replication protein A subunit</fullName>
    </recommendedName>
</protein>
<evidence type="ECO:0000256" key="8">
    <source>
        <dbReference type="ARBA" id="ARBA00023172"/>
    </source>
</evidence>
<accession>C1N9D3</accession>
<evidence type="ECO:0000256" key="1">
    <source>
        <dbReference type="ARBA" id="ARBA00004123"/>
    </source>
</evidence>
<dbReference type="Pfam" id="PF08646">
    <property type="entry name" value="Rep_fac-A_C"/>
    <property type="match status" value="1"/>
</dbReference>
<dbReference type="Pfam" id="PF02721">
    <property type="entry name" value="DUF223"/>
    <property type="match status" value="1"/>
</dbReference>
<feature type="domain" description="Replication protein A 70 kDa DNA-binding subunit B/D first OB fold" evidence="12">
    <location>
        <begin position="93"/>
        <end position="195"/>
    </location>
</feature>
<dbReference type="KEGG" id="mpp:MICPUCDRAFT_54461"/>
<dbReference type="OMA" id="FNSYAML"/>
<evidence type="ECO:0000259" key="14">
    <source>
        <dbReference type="Pfam" id="PF16900"/>
    </source>
</evidence>
<evidence type="ECO:0000256" key="9">
    <source>
        <dbReference type="ARBA" id="ARBA00023242"/>
    </source>
</evidence>
<dbReference type="Proteomes" id="UP000001876">
    <property type="component" value="Unassembled WGS sequence"/>
</dbReference>
<dbReference type="PANTHER" id="PTHR47165">
    <property type="entry name" value="OS03G0429900 PROTEIN"/>
    <property type="match status" value="1"/>
</dbReference>
<dbReference type="InterPro" id="IPR047192">
    <property type="entry name" value="Euk_RPA1_DBD_C"/>
</dbReference>
<dbReference type="FunFam" id="2.40.50.140:FF:000041">
    <property type="entry name" value="Replication protein A subunit"/>
    <property type="match status" value="1"/>
</dbReference>
<dbReference type="CDD" id="cd04474">
    <property type="entry name" value="RPA1_DBD_A"/>
    <property type="match status" value="1"/>
</dbReference>
<comment type="subunit">
    <text evidence="10">Heterotrimer of RPA1, RPA2 and RPA3 (canonical replication protein A complex).</text>
</comment>
<comment type="subcellular location">
    <subcellularLocation>
        <location evidence="1 10">Nucleus</location>
    </subcellularLocation>
</comment>
<dbReference type="InterPro" id="IPR004591">
    <property type="entry name" value="Rfa1"/>
</dbReference>
<keyword evidence="6 10" id="KW-0862">Zinc</keyword>
<dbReference type="SUPFAM" id="SSF50249">
    <property type="entry name" value="Nucleic acid-binding proteins"/>
    <property type="match status" value="3"/>
</dbReference>
<dbReference type="InterPro" id="IPR031657">
    <property type="entry name" value="REPA_OB_2"/>
</dbReference>
<dbReference type="RefSeq" id="XP_003064598.1">
    <property type="nucleotide sequence ID" value="XM_003064552.1"/>
</dbReference>
<dbReference type="EMBL" id="GG663751">
    <property type="protein sequence ID" value="EEH51503.1"/>
    <property type="molecule type" value="Genomic_DNA"/>
</dbReference>
<evidence type="ECO:0000256" key="6">
    <source>
        <dbReference type="ARBA" id="ARBA00022833"/>
    </source>
</evidence>
<dbReference type="CDD" id="cd04476">
    <property type="entry name" value="RPA1_DBD_C"/>
    <property type="match status" value="1"/>
</dbReference>
<dbReference type="GO" id="GO:0006260">
    <property type="term" value="P:DNA replication"/>
    <property type="evidence" value="ECO:0007669"/>
    <property type="project" value="UniProtKB-KW"/>
</dbReference>
<sequence length="541" mass="58850">MLNDGADKLEAMFSPELSSKLAGGFVKPHAVLKLTDVRYKSEEKRAFVSEFEIVDDCVLTDEYKENAETETPAAKKRKVDGGAAPTSSGKKTQSIASLNPYTGNWTIKAKLASKGAVRTFRNARGEGRVCTIELVDDNGTAIQATMWKDAIDKYDAIMEVGKVYYVSRGSLRPANRQYSNVNNDYEMSLDGKCDISPCEDPCDVSKMSRAYELVAIDALPTKIGTRGSVDVLACVAAVGELRAIRRKSDDSEVQVRDITLLDDTKKTVSLTLWGELATEQGERLANEIGAVVALRGLRVTDYNGVSLSTVQRSELIVEPSGDDIAAKADALRAWYAAEGSTAETTAAGAGLATARGGAGAGAPAQRVDLKAFQPELLPPATNKYEVGILGCATVVLVKPDQPMYYCACPEEGNNKKVVEESPGKWYCEATQKTYDSCRRRYILRLKVSDHAGGGWVNVFHEQACQMLGCDAEELHALRESNPAAYERKVKAAQFKPWGLKLKSKTEEYQGEQKRRLTVLTCAPVDYAAEAKHLLSLIQGTA</sequence>
<dbReference type="Pfam" id="PF16900">
    <property type="entry name" value="REPA_OB_2"/>
    <property type="match status" value="1"/>
</dbReference>
<keyword evidence="5 10" id="KW-0863">Zinc-finger</keyword>
<reference evidence="15 16" key="1">
    <citation type="journal article" date="2009" name="Science">
        <title>Green evolution and dynamic adaptations revealed by genomes of the marine picoeukaryotes Micromonas.</title>
        <authorList>
            <person name="Worden A.Z."/>
            <person name="Lee J.H."/>
            <person name="Mock T."/>
            <person name="Rouze P."/>
            <person name="Simmons M.P."/>
            <person name="Aerts A.L."/>
            <person name="Allen A.E."/>
            <person name="Cuvelier M.L."/>
            <person name="Derelle E."/>
            <person name="Everett M.V."/>
            <person name="Foulon E."/>
            <person name="Grimwood J."/>
            <person name="Gundlach H."/>
            <person name="Henrissat B."/>
            <person name="Napoli C."/>
            <person name="McDonald S.M."/>
            <person name="Parker M.S."/>
            <person name="Rombauts S."/>
            <person name="Salamov A."/>
            <person name="Von Dassow P."/>
            <person name="Badger J.H."/>
            <person name="Coutinho P.M."/>
            <person name="Demir E."/>
            <person name="Dubchak I."/>
            <person name="Gentemann C."/>
            <person name="Eikrem W."/>
            <person name="Gready J.E."/>
            <person name="John U."/>
            <person name="Lanier W."/>
            <person name="Lindquist E.A."/>
            <person name="Lucas S."/>
            <person name="Mayer K.F."/>
            <person name="Moreau H."/>
            <person name="Not F."/>
            <person name="Otillar R."/>
            <person name="Panaud O."/>
            <person name="Pangilinan J."/>
            <person name="Paulsen I."/>
            <person name="Piegu B."/>
            <person name="Poliakov A."/>
            <person name="Robbens S."/>
            <person name="Schmutz J."/>
            <person name="Toulza E."/>
            <person name="Wyss T."/>
            <person name="Zelensky A."/>
            <person name="Zhou K."/>
            <person name="Armbrust E.V."/>
            <person name="Bhattacharya D."/>
            <person name="Goodenough U.W."/>
            <person name="Van de Peer Y."/>
            <person name="Grigoriev I.V."/>
        </authorList>
    </citation>
    <scope>NUCLEOTIDE SEQUENCE [LARGE SCALE GENOMIC DNA]</scope>
    <source>
        <strain evidence="15 16">CCMP1545</strain>
    </source>
</reference>
<keyword evidence="8" id="KW-0233">DNA recombination</keyword>
<dbReference type="GO" id="GO:0003677">
    <property type="term" value="F:DNA binding"/>
    <property type="evidence" value="ECO:0007669"/>
    <property type="project" value="UniProtKB-KW"/>
</dbReference>
<evidence type="ECO:0000256" key="7">
    <source>
        <dbReference type="ARBA" id="ARBA00023125"/>
    </source>
</evidence>
<dbReference type="GO" id="GO:0005634">
    <property type="term" value="C:nucleus"/>
    <property type="evidence" value="ECO:0007669"/>
    <property type="project" value="UniProtKB-SubCell"/>
</dbReference>
<evidence type="ECO:0000313" key="15">
    <source>
        <dbReference type="EMBL" id="EEH51503.1"/>
    </source>
</evidence>
<dbReference type="GeneID" id="9690039"/>
<keyword evidence="7 10" id="KW-0238">DNA-binding</keyword>
<dbReference type="InterPro" id="IPR012340">
    <property type="entry name" value="NA-bd_OB-fold"/>
</dbReference>
<evidence type="ECO:0000259" key="13">
    <source>
        <dbReference type="Pfam" id="PF08646"/>
    </source>
</evidence>
<dbReference type="AlphaFoldDB" id="C1N9D3"/>
<evidence type="ECO:0000256" key="2">
    <source>
        <dbReference type="ARBA" id="ARBA00005690"/>
    </source>
</evidence>
<feature type="domain" description="Replication protein A OB" evidence="14">
    <location>
        <begin position="228"/>
        <end position="317"/>
    </location>
</feature>
<dbReference type="STRING" id="564608.C1N9D3"/>
<name>C1N9D3_MICPC</name>
<dbReference type="Gene3D" id="2.40.50.140">
    <property type="entry name" value="Nucleic acid-binding proteins"/>
    <property type="match status" value="3"/>
</dbReference>
<dbReference type="PANTHER" id="PTHR47165:SF4">
    <property type="entry name" value="OS03G0429900 PROTEIN"/>
    <property type="match status" value="1"/>
</dbReference>
<proteinExistence type="inferred from homology"/>
<dbReference type="FunFam" id="2.40.50.140:FF:000090">
    <property type="entry name" value="Replication protein A subunit"/>
    <property type="match status" value="1"/>
</dbReference>
<keyword evidence="4 10" id="KW-0479">Metal-binding</keyword>
<gene>
    <name evidence="15" type="ORF">MICPUCDRAFT_54461</name>
</gene>
<dbReference type="OrthoDB" id="1751331at2759"/>
<keyword evidence="9 10" id="KW-0539">Nucleus</keyword>
<dbReference type="InterPro" id="IPR003871">
    <property type="entry name" value="RFA1B/D_OB_1st"/>
</dbReference>
<dbReference type="GO" id="GO:0008270">
    <property type="term" value="F:zinc ion binding"/>
    <property type="evidence" value="ECO:0007669"/>
    <property type="project" value="UniProtKB-KW"/>
</dbReference>
<dbReference type="CDD" id="cd04475">
    <property type="entry name" value="RPA1_DBD_B"/>
    <property type="match status" value="1"/>
</dbReference>
<feature type="region of interest" description="Disordered" evidence="11">
    <location>
        <begin position="67"/>
        <end position="95"/>
    </location>
</feature>
<keyword evidence="16" id="KW-1185">Reference proteome</keyword>
<comment type="similarity">
    <text evidence="2 10">Belongs to the replication factor A protein 1 family.</text>
</comment>